<proteinExistence type="predicted"/>
<comment type="caution">
    <text evidence="1">The sequence shown here is derived from an EMBL/GenBank/DDBJ whole genome shotgun (WGS) entry which is preliminary data.</text>
</comment>
<dbReference type="EMBL" id="JAPESX010000678">
    <property type="protein sequence ID" value="KAJ8120177.1"/>
    <property type="molecule type" value="Genomic_DNA"/>
</dbReference>
<name>A0ACC2IYN1_9PEZI</name>
<gene>
    <name evidence="1" type="ORF">ONZ43_g3050</name>
</gene>
<accession>A0ACC2IYN1</accession>
<reference evidence="1" key="1">
    <citation type="submission" date="2022-11" db="EMBL/GenBank/DDBJ databases">
        <title>Genome Sequence of Nemania bipapillata.</title>
        <authorList>
            <person name="Buettner E."/>
        </authorList>
    </citation>
    <scope>NUCLEOTIDE SEQUENCE</scope>
    <source>
        <strain evidence="1">CP14</strain>
    </source>
</reference>
<sequence length="450" mass="50479">MASDARSYWDPEDSDDDINISMISKRASPAQYSCETSNYYLDSLPVSAQEGYAGVSATALPHNAFEFSGPDPRNVSEKETTFAPFKLVKKYPYTYVGKSNKKKVGEYFKETLLQDRAWDFFSQCDPMALKDPLLLVPTTQFEEYLNIANHQLGVSLAIPRGAAGEQFSLTFGEWDTPRPRFLGRASDASAVDALKAYARSMTTNWDSSKPTPFRSREYVRFVCVDIEAYEREARLVTEVGLAVLDTEDLIDICPGDRGENWFSLVQAYHFRIKERCHMVNSEFVHGCPEAFDFGKSQILPFTNINSAVSKVIGDKESEDQRPVILVGHDIKQDLDYLRQIGYKYWCVPQIVDEVDTKDMFQRIERSLNGRGLATLCTELGISGHNYHNAGNDAVYTLQAMIAMAIERTISGSGKDEDSLTQGNDEWSDGDMDDGGCPKKPAPPVEYANYS</sequence>
<keyword evidence="2" id="KW-1185">Reference proteome</keyword>
<evidence type="ECO:0000313" key="1">
    <source>
        <dbReference type="EMBL" id="KAJ8120177.1"/>
    </source>
</evidence>
<organism evidence="1 2">
    <name type="scientific">Nemania bipapillata</name>
    <dbReference type="NCBI Taxonomy" id="110536"/>
    <lineage>
        <taxon>Eukaryota</taxon>
        <taxon>Fungi</taxon>
        <taxon>Dikarya</taxon>
        <taxon>Ascomycota</taxon>
        <taxon>Pezizomycotina</taxon>
        <taxon>Sordariomycetes</taxon>
        <taxon>Xylariomycetidae</taxon>
        <taxon>Xylariales</taxon>
        <taxon>Xylariaceae</taxon>
        <taxon>Nemania</taxon>
    </lineage>
</organism>
<dbReference type="Proteomes" id="UP001153334">
    <property type="component" value="Unassembled WGS sequence"/>
</dbReference>
<evidence type="ECO:0000313" key="2">
    <source>
        <dbReference type="Proteomes" id="UP001153334"/>
    </source>
</evidence>
<protein>
    <submittedName>
        <fullName evidence="1">Uncharacterized protein</fullName>
    </submittedName>
</protein>